<evidence type="ECO:0000313" key="2">
    <source>
        <dbReference type="EMBL" id="GGR92039.1"/>
    </source>
</evidence>
<gene>
    <name evidence="2" type="ORF">GCM10010269_34000</name>
</gene>
<name>A0A918FWZ8_9ACTN</name>
<proteinExistence type="predicted"/>
<accession>A0A918FWZ8</accession>
<dbReference type="Proteomes" id="UP000606194">
    <property type="component" value="Unassembled WGS sequence"/>
</dbReference>
<reference evidence="2" key="1">
    <citation type="journal article" date="2014" name="Int. J. Syst. Evol. Microbiol.">
        <title>Complete genome sequence of Corynebacterium casei LMG S-19264T (=DSM 44701T), isolated from a smear-ripened cheese.</title>
        <authorList>
            <consortium name="US DOE Joint Genome Institute (JGI-PGF)"/>
            <person name="Walter F."/>
            <person name="Albersmeier A."/>
            <person name="Kalinowski J."/>
            <person name="Ruckert C."/>
        </authorList>
    </citation>
    <scope>NUCLEOTIDE SEQUENCE</scope>
    <source>
        <strain evidence="2">JCM 4386</strain>
    </source>
</reference>
<protein>
    <submittedName>
        <fullName evidence="2">Uncharacterized protein</fullName>
    </submittedName>
</protein>
<comment type="caution">
    <text evidence="2">The sequence shown here is derived from an EMBL/GenBank/DDBJ whole genome shotgun (WGS) entry which is preliminary data.</text>
</comment>
<evidence type="ECO:0000313" key="3">
    <source>
        <dbReference type="Proteomes" id="UP000606194"/>
    </source>
</evidence>
<dbReference type="AlphaFoldDB" id="A0A918FWZ8"/>
<sequence>MTRRNAGPYASDDPGELPGPSRVIVHPPAPAGGRRVRVDGEILGLAHHVVDVAEFLRRAGLEIDPADIAGSPWIDWRGVGPEHWGREPDD</sequence>
<dbReference type="EMBL" id="BMTL01000012">
    <property type="protein sequence ID" value="GGR92039.1"/>
    <property type="molecule type" value="Genomic_DNA"/>
</dbReference>
<evidence type="ECO:0000256" key="1">
    <source>
        <dbReference type="SAM" id="MobiDB-lite"/>
    </source>
</evidence>
<organism evidence="2 3">
    <name type="scientific">Streptomyces humidus</name>
    <dbReference type="NCBI Taxonomy" id="52259"/>
    <lineage>
        <taxon>Bacteria</taxon>
        <taxon>Bacillati</taxon>
        <taxon>Actinomycetota</taxon>
        <taxon>Actinomycetes</taxon>
        <taxon>Kitasatosporales</taxon>
        <taxon>Streptomycetaceae</taxon>
        <taxon>Streptomyces</taxon>
    </lineage>
</organism>
<keyword evidence="3" id="KW-1185">Reference proteome</keyword>
<reference evidence="2" key="2">
    <citation type="submission" date="2020-09" db="EMBL/GenBank/DDBJ databases">
        <authorList>
            <person name="Sun Q."/>
            <person name="Ohkuma M."/>
        </authorList>
    </citation>
    <scope>NUCLEOTIDE SEQUENCE</scope>
    <source>
        <strain evidence="2">JCM 4386</strain>
    </source>
</reference>
<dbReference type="RefSeq" id="WP_308435395.1">
    <property type="nucleotide sequence ID" value="NZ_BMTL01000012.1"/>
</dbReference>
<feature type="region of interest" description="Disordered" evidence="1">
    <location>
        <begin position="1"/>
        <end position="31"/>
    </location>
</feature>